<dbReference type="KEGG" id="rher:EHE19_001025"/>
<evidence type="ECO:0000256" key="1">
    <source>
        <dbReference type="ARBA" id="ARBA00004196"/>
    </source>
</evidence>
<dbReference type="PANTHER" id="PTHR30290">
    <property type="entry name" value="PERIPLASMIC BINDING COMPONENT OF ABC TRANSPORTER"/>
    <property type="match status" value="1"/>
</dbReference>
<dbReference type="Proteomes" id="UP000306409">
    <property type="component" value="Chromosome"/>
</dbReference>
<evidence type="ECO:0000313" key="6">
    <source>
        <dbReference type="EMBL" id="QNU67169.1"/>
    </source>
</evidence>
<dbReference type="EMBL" id="CP061336">
    <property type="protein sequence ID" value="QNU67169.1"/>
    <property type="molecule type" value="Genomic_DNA"/>
</dbReference>
<accession>A0A4U7JKZ6</accession>
<dbReference type="RefSeq" id="WP_137697233.1">
    <property type="nucleotide sequence ID" value="NZ_CP061336.1"/>
</dbReference>
<reference evidence="6 7" key="1">
    <citation type="submission" date="2020-09" db="EMBL/GenBank/DDBJ databases">
        <title>Characterization and genome sequencing of Ruminiclostridium sp. nov. MA18.</title>
        <authorList>
            <person name="Rettenmaier R."/>
            <person name="Kowollik M.-L."/>
            <person name="Liebl W."/>
            <person name="Zverlov V."/>
        </authorList>
    </citation>
    <scope>NUCLEOTIDE SEQUENCE [LARGE SCALE GENOMIC DNA]</scope>
    <source>
        <strain evidence="6 7">MA18</strain>
    </source>
</reference>
<dbReference type="AlphaFoldDB" id="A0A4U7JKZ6"/>
<dbReference type="Gene3D" id="3.10.105.10">
    <property type="entry name" value="Dipeptide-binding Protein, Domain 3"/>
    <property type="match status" value="1"/>
</dbReference>
<evidence type="ECO:0000256" key="2">
    <source>
        <dbReference type="ARBA" id="ARBA00005695"/>
    </source>
</evidence>
<dbReference type="GO" id="GO:0043190">
    <property type="term" value="C:ATP-binding cassette (ABC) transporter complex"/>
    <property type="evidence" value="ECO:0007669"/>
    <property type="project" value="InterPro"/>
</dbReference>
<keyword evidence="3" id="KW-0813">Transport</keyword>
<dbReference type="GO" id="GO:0042597">
    <property type="term" value="C:periplasmic space"/>
    <property type="evidence" value="ECO:0007669"/>
    <property type="project" value="UniProtKB-ARBA"/>
</dbReference>
<keyword evidence="4" id="KW-0732">Signal</keyword>
<dbReference type="Gene3D" id="3.90.76.10">
    <property type="entry name" value="Dipeptide-binding Protein, Domain 1"/>
    <property type="match status" value="1"/>
</dbReference>
<evidence type="ECO:0000259" key="5">
    <source>
        <dbReference type="Pfam" id="PF00496"/>
    </source>
</evidence>
<dbReference type="SUPFAM" id="SSF53850">
    <property type="entry name" value="Periplasmic binding protein-like II"/>
    <property type="match status" value="1"/>
</dbReference>
<evidence type="ECO:0000313" key="7">
    <source>
        <dbReference type="Proteomes" id="UP000306409"/>
    </source>
</evidence>
<dbReference type="InterPro" id="IPR000914">
    <property type="entry name" value="SBP_5_dom"/>
</dbReference>
<dbReference type="OrthoDB" id="9801912at2"/>
<proteinExistence type="inferred from homology"/>
<comment type="similarity">
    <text evidence="2">Belongs to the bacterial solute-binding protein 5 family.</text>
</comment>
<dbReference type="GO" id="GO:0030313">
    <property type="term" value="C:cell envelope"/>
    <property type="evidence" value="ECO:0007669"/>
    <property type="project" value="UniProtKB-SubCell"/>
</dbReference>
<protein>
    <submittedName>
        <fullName evidence="6">Peptide ABC transporter substrate-binding protein</fullName>
    </submittedName>
</protein>
<feature type="domain" description="Solute-binding protein family 5" evidence="5">
    <location>
        <begin position="70"/>
        <end position="452"/>
    </location>
</feature>
<gene>
    <name evidence="6" type="ORF">EHE19_001025</name>
</gene>
<dbReference type="Pfam" id="PF00496">
    <property type="entry name" value="SBP_bac_5"/>
    <property type="match status" value="1"/>
</dbReference>
<keyword evidence="7" id="KW-1185">Reference proteome</keyword>
<evidence type="ECO:0000256" key="3">
    <source>
        <dbReference type="ARBA" id="ARBA00022448"/>
    </source>
</evidence>
<name>A0A4U7JKZ6_9FIRM</name>
<dbReference type="FunFam" id="3.90.76.10:FF:000001">
    <property type="entry name" value="Oligopeptide ABC transporter substrate-binding protein"/>
    <property type="match status" value="1"/>
</dbReference>
<dbReference type="PANTHER" id="PTHR30290:SF10">
    <property type="entry name" value="PERIPLASMIC OLIGOPEPTIDE-BINDING PROTEIN-RELATED"/>
    <property type="match status" value="1"/>
</dbReference>
<dbReference type="PROSITE" id="PS51257">
    <property type="entry name" value="PROKAR_LIPOPROTEIN"/>
    <property type="match status" value="1"/>
</dbReference>
<sequence>MRRSILLIIILITLLSSGCSQKIEVEQDLVAALDFGVTSLDPAYLRLLNEQYIACNLWEGLVRRNEEGSIEPGIAESWEVSKDSLKYTFHLRKNAKWSDGEPITAYQFEYAWKRALDPNKNSAVVSMMYFIKNGQAYNKNNARIDDVGVKAIDDHTLEVILENPTPYFLEILNYHTYYPVRPDIIDKYPNSWDKKPYTLISNGPFYLVDWDYNKEIKTLKNPYYWDQNNVKLNSLTFLIERRDNEDVWNRYLNKEIHYGYVFPEEVNIPYEIKANKHNVCLENYPSTFFICFNSKNKPFDNIKVRQALELALNKNRIVEKRNYGEEVATGFVPPGIPDAQSKTDFREKGGDLMRKEFNSQNIIKAKALLKEAGYSDLSDFPTVVILARESQTVKYIEDEWENNLGINVEVDACKEGLYSQKRNSREFDIIVADWIADFLDPINFLGYLANENAFKDIFPSNYYSLVETSITTTDNLLRMDLLHEAEKTLMDSYTLIPLFYKKDAYYLQPYVKGFFKSSLAEIYFRNCYIEN</sequence>
<dbReference type="PIRSF" id="PIRSF002741">
    <property type="entry name" value="MppA"/>
    <property type="match status" value="1"/>
</dbReference>
<dbReference type="GO" id="GO:0015833">
    <property type="term" value="P:peptide transport"/>
    <property type="evidence" value="ECO:0007669"/>
    <property type="project" value="TreeGrafter"/>
</dbReference>
<comment type="subcellular location">
    <subcellularLocation>
        <location evidence="1">Cell envelope</location>
    </subcellularLocation>
</comment>
<dbReference type="InterPro" id="IPR039424">
    <property type="entry name" value="SBP_5"/>
</dbReference>
<dbReference type="CDD" id="cd08504">
    <property type="entry name" value="PBP2_OppA"/>
    <property type="match status" value="1"/>
</dbReference>
<dbReference type="GO" id="GO:1904680">
    <property type="term" value="F:peptide transmembrane transporter activity"/>
    <property type="evidence" value="ECO:0007669"/>
    <property type="project" value="TreeGrafter"/>
</dbReference>
<organism evidence="6 7">
    <name type="scientific">Ruminiclostridium herbifermentans</name>
    <dbReference type="NCBI Taxonomy" id="2488810"/>
    <lineage>
        <taxon>Bacteria</taxon>
        <taxon>Bacillati</taxon>
        <taxon>Bacillota</taxon>
        <taxon>Clostridia</taxon>
        <taxon>Eubacteriales</taxon>
        <taxon>Oscillospiraceae</taxon>
        <taxon>Ruminiclostridium</taxon>
    </lineage>
</organism>
<dbReference type="Gene3D" id="3.40.190.10">
    <property type="entry name" value="Periplasmic binding protein-like II"/>
    <property type="match status" value="1"/>
</dbReference>
<evidence type="ECO:0000256" key="4">
    <source>
        <dbReference type="ARBA" id="ARBA00022729"/>
    </source>
</evidence>
<dbReference type="InterPro" id="IPR030678">
    <property type="entry name" value="Peptide/Ni-bd"/>
</dbReference>